<evidence type="ECO:0000313" key="3">
    <source>
        <dbReference type="Proteomes" id="UP000031950"/>
    </source>
</evidence>
<accession>A0A0C2RXP5</accession>
<evidence type="ECO:0000313" key="2">
    <source>
        <dbReference type="EMBL" id="KIL46499.1"/>
    </source>
</evidence>
<dbReference type="STRING" id="135826.KP77_26260"/>
<dbReference type="Proteomes" id="UP000031950">
    <property type="component" value="Unassembled WGS sequence"/>
</dbReference>
<protein>
    <submittedName>
        <fullName evidence="2">Uncharacterized protein</fullName>
    </submittedName>
</protein>
<organism evidence="2 3">
    <name type="scientific">Jeotgalibacillus alimentarius</name>
    <dbReference type="NCBI Taxonomy" id="135826"/>
    <lineage>
        <taxon>Bacteria</taxon>
        <taxon>Bacillati</taxon>
        <taxon>Bacillota</taxon>
        <taxon>Bacilli</taxon>
        <taxon>Bacillales</taxon>
        <taxon>Caryophanaceae</taxon>
        <taxon>Jeotgalibacillus</taxon>
    </lineage>
</organism>
<name>A0A0C2RXP5_9BACL</name>
<keyword evidence="3" id="KW-1185">Reference proteome</keyword>
<sequence length="39" mass="4456">MRPRSAKREEAHRRSRGKRPPAAEISGLSIESKLSRKII</sequence>
<gene>
    <name evidence="2" type="ORF">KP77_26260</name>
</gene>
<dbReference type="AlphaFoldDB" id="A0A0C2RXP5"/>
<dbReference type="PATRIC" id="fig|135826.4.peg.2612"/>
<feature type="region of interest" description="Disordered" evidence="1">
    <location>
        <begin position="1"/>
        <end position="28"/>
    </location>
</feature>
<evidence type="ECO:0000256" key="1">
    <source>
        <dbReference type="SAM" id="MobiDB-lite"/>
    </source>
</evidence>
<feature type="compositionally biased region" description="Basic and acidic residues" evidence="1">
    <location>
        <begin position="1"/>
        <end position="12"/>
    </location>
</feature>
<reference evidence="2 3" key="1">
    <citation type="submission" date="2015-01" db="EMBL/GenBank/DDBJ databases">
        <title>Genome sequence of Jeotgalibacillus alimentarius.</title>
        <authorList>
            <person name="Goh K.M."/>
            <person name="Chan K.-G."/>
            <person name="Yaakop A.S."/>
            <person name="Ee R."/>
            <person name="Gan H.M."/>
            <person name="Chan C.S."/>
        </authorList>
    </citation>
    <scope>NUCLEOTIDE SEQUENCE [LARGE SCALE GENOMIC DNA]</scope>
    <source>
        <strain evidence="2 3">YKJ-13</strain>
    </source>
</reference>
<comment type="caution">
    <text evidence="2">The sequence shown here is derived from an EMBL/GenBank/DDBJ whole genome shotgun (WGS) entry which is preliminary data.</text>
</comment>
<dbReference type="EMBL" id="JXRQ01000025">
    <property type="protein sequence ID" value="KIL46499.1"/>
    <property type="molecule type" value="Genomic_DNA"/>
</dbReference>
<proteinExistence type="predicted"/>